<dbReference type="InterPro" id="IPR009030">
    <property type="entry name" value="Growth_fac_rcpt_cys_sf"/>
</dbReference>
<reference evidence="3 4" key="1">
    <citation type="submission" date="2015-04" db="EMBL/GenBank/DDBJ databases">
        <authorList>
            <person name="Syromyatnikov M.Y."/>
            <person name="Popov V.N."/>
        </authorList>
    </citation>
    <scope>NUCLEOTIDE SEQUENCE [LARGE SCALE GENOMIC DNA]</scope>
</reference>
<sequence>MLNGLGLKCICNPVDCDVIRENDCPGKGLTVWDSCKCCKVCYKILGESCEGPGTCEPSLECVYNPPTSSTGICENLTSSSTDDPEECEKVPKILIISKKCKLVNVCRQLAKGWDFPTIEDCKLNLDNLLQKEIDADDFATVSNNH</sequence>
<dbReference type="OrthoDB" id="5976811at2759"/>
<evidence type="ECO:0000259" key="2">
    <source>
        <dbReference type="PROSITE" id="PS51323"/>
    </source>
</evidence>
<evidence type="ECO:0000313" key="4">
    <source>
        <dbReference type="Proteomes" id="UP000183832"/>
    </source>
</evidence>
<evidence type="ECO:0000313" key="3">
    <source>
        <dbReference type="EMBL" id="CRL07961.1"/>
    </source>
</evidence>
<dbReference type="InterPro" id="IPR000867">
    <property type="entry name" value="IGFBP-like"/>
</dbReference>
<accession>A0A1J1JAA7</accession>
<dbReference type="Gene3D" id="4.10.40.20">
    <property type="match status" value="1"/>
</dbReference>
<dbReference type="GO" id="GO:0005576">
    <property type="term" value="C:extracellular region"/>
    <property type="evidence" value="ECO:0007669"/>
    <property type="project" value="InterPro"/>
</dbReference>
<dbReference type="Proteomes" id="UP000183832">
    <property type="component" value="Unassembled WGS sequence"/>
</dbReference>
<keyword evidence="1" id="KW-1015">Disulfide bond</keyword>
<gene>
    <name evidence="3" type="primary">putative GJ13772</name>
    <name evidence="3" type="ORF">CLUMA_CG020865</name>
</gene>
<evidence type="ECO:0000256" key="1">
    <source>
        <dbReference type="ARBA" id="ARBA00023157"/>
    </source>
</evidence>
<dbReference type="AlphaFoldDB" id="A0A1J1JAA7"/>
<proteinExistence type="predicted"/>
<keyword evidence="4" id="KW-1185">Reference proteome</keyword>
<organism evidence="3 4">
    <name type="scientific">Clunio marinus</name>
    <dbReference type="NCBI Taxonomy" id="568069"/>
    <lineage>
        <taxon>Eukaryota</taxon>
        <taxon>Metazoa</taxon>
        <taxon>Ecdysozoa</taxon>
        <taxon>Arthropoda</taxon>
        <taxon>Hexapoda</taxon>
        <taxon>Insecta</taxon>
        <taxon>Pterygota</taxon>
        <taxon>Neoptera</taxon>
        <taxon>Endopterygota</taxon>
        <taxon>Diptera</taxon>
        <taxon>Nematocera</taxon>
        <taxon>Chironomoidea</taxon>
        <taxon>Chironomidae</taxon>
        <taxon>Clunio</taxon>
    </lineage>
</organism>
<feature type="domain" description="IGFBP N-terminal" evidence="2">
    <location>
        <begin position="5"/>
        <end position="76"/>
    </location>
</feature>
<protein>
    <submittedName>
        <fullName evidence="3">CLUMA_CG020865, isoform A</fullName>
    </submittedName>
</protein>
<dbReference type="PROSITE" id="PS51323">
    <property type="entry name" value="IGFBP_N_2"/>
    <property type="match status" value="1"/>
</dbReference>
<dbReference type="EMBL" id="CVRI01000074">
    <property type="protein sequence ID" value="CRL07961.1"/>
    <property type="molecule type" value="Genomic_DNA"/>
</dbReference>
<dbReference type="SUPFAM" id="SSF57184">
    <property type="entry name" value="Growth factor receptor domain"/>
    <property type="match status" value="1"/>
</dbReference>
<name>A0A1J1JAA7_9DIPT</name>